<dbReference type="InterPro" id="IPR036770">
    <property type="entry name" value="Ankyrin_rpt-contain_sf"/>
</dbReference>
<dbReference type="AlphaFoldDB" id="A0AB37WPC5"/>
<keyword evidence="1" id="KW-0677">Repeat</keyword>
<feature type="region of interest" description="Disordered" evidence="3">
    <location>
        <begin position="58"/>
        <end position="89"/>
    </location>
</feature>
<dbReference type="InterPro" id="IPR050745">
    <property type="entry name" value="Multifunctional_regulatory"/>
</dbReference>
<dbReference type="Gene3D" id="1.25.40.20">
    <property type="entry name" value="Ankyrin repeat-containing domain"/>
    <property type="match status" value="2"/>
</dbReference>
<dbReference type="InterPro" id="IPR025676">
    <property type="entry name" value="Clr5_dom"/>
</dbReference>
<dbReference type="PANTHER" id="PTHR24189">
    <property type="entry name" value="MYOTROPHIN"/>
    <property type="match status" value="1"/>
</dbReference>
<comment type="caution">
    <text evidence="5">The sequence shown here is derived from an EMBL/GenBank/DDBJ whole genome shotgun (WGS) entry which is preliminary data.</text>
</comment>
<dbReference type="Pfam" id="PF14420">
    <property type="entry name" value="Clr5"/>
    <property type="match status" value="1"/>
</dbReference>
<feature type="region of interest" description="Disordered" evidence="3">
    <location>
        <begin position="686"/>
        <end position="749"/>
    </location>
</feature>
<dbReference type="PANTHER" id="PTHR24189:SF50">
    <property type="entry name" value="ANKYRIN REPEAT AND SOCS BOX PROTEIN 2"/>
    <property type="match status" value="1"/>
</dbReference>
<evidence type="ECO:0000259" key="4">
    <source>
        <dbReference type="Pfam" id="PF14420"/>
    </source>
</evidence>
<dbReference type="EMBL" id="PDXB01000009">
    <property type="protein sequence ID" value="RYN30809.1"/>
    <property type="molecule type" value="Genomic_DNA"/>
</dbReference>
<evidence type="ECO:0000256" key="2">
    <source>
        <dbReference type="ARBA" id="ARBA00023043"/>
    </source>
</evidence>
<accession>A0AB37WPC5</accession>
<dbReference type="SMART" id="SM00248">
    <property type="entry name" value="ANK"/>
    <property type="match status" value="3"/>
</dbReference>
<evidence type="ECO:0000313" key="6">
    <source>
        <dbReference type="Proteomes" id="UP000292340"/>
    </source>
</evidence>
<reference evidence="5" key="2">
    <citation type="journal article" date="2019" name="bioRxiv">
        <title>Genomics, evolutionary history and diagnostics of the Alternaria alternata species group including apple and Asian pear pathotypes.</title>
        <authorList>
            <person name="Armitage A.D."/>
            <person name="Cockerton H.M."/>
            <person name="Sreenivasaprasad S."/>
            <person name="Woodhall J.W."/>
            <person name="Lane C.R."/>
            <person name="Harrison R.J."/>
            <person name="Clarkson J.P."/>
        </authorList>
    </citation>
    <scope>NUCLEOTIDE SEQUENCE</scope>
    <source>
        <strain evidence="5">FERA 1164</strain>
    </source>
</reference>
<evidence type="ECO:0000313" key="5">
    <source>
        <dbReference type="EMBL" id="RYN30809.1"/>
    </source>
</evidence>
<feature type="domain" description="Clr5" evidence="4">
    <location>
        <begin position="1"/>
        <end position="52"/>
    </location>
</feature>
<gene>
    <name evidence="5" type="ORF">AA0115_g4328</name>
</gene>
<keyword evidence="2" id="KW-0040">ANK repeat</keyword>
<proteinExistence type="predicted"/>
<dbReference type="Proteomes" id="UP000292340">
    <property type="component" value="Unassembled WGS sequence"/>
</dbReference>
<sequence>MTKDWDLVQDVIKELSFVQKKPLEEVKELMERKHKFRASTRAYRMKLKEWGIMRHKSRKITRQRREARLPNEQSSSETDQRNNESVEPAEVITIEPESREHCTRTGGWQVVASLPALIADGAGTVAEPTFLGLLNQPQEYGDPCLQPSFEETWSHDPAQSSDIVLDMVGAVLEGSLQKLEKLLVGNVDHINDPIGLPFESGARFADHPALNEMVILQHPDQTLFDIACGMPCGPIIWVLFAYGAKGSKHPLGTDLALHNAIKNGRAYTVQALLQPGRSDVNGLPGSSWSPLRQAVFWNVPDVVQILLNRGAKVDDAGPAPGKPGVHTALQLCLLHRMNTYMDPAARKSCHMIMDMLLSAGADIHCKPPELVIPSNFAMFVKPWENRPYWAFELSPDELDCFRMFISKGAEFPSHFQGYPCESPYKHTFEHQALWHSTPTFARWLIDSFMPTPINNGSSLLYEILGCCPNEKRHPADTLRDIQVLLQKGVDPNRAARDSISPLRKCITDCPAVDLVPRLQMLLDGGADPEAEDADGVQPFVRAAETFEEPLLSKVMSALVSKIPGKQVRHINGISHTWAVGHFPISETQTYDQVMACTRQTGDFMLNMRTMVPEHIQSIFQRAYFDVVSKYFLDTMTKVARSKMLSSKEKDEIVWIVSMRDGVDLPNYNFDQKLVIALLDPQPIPSVMLGSENDPGRTASSNSNSVSAASSPASSATITGTATDSGVHTPFQFNASKATTRKDPPISTESPEWIDDFFVASTTQIRWRDPCAPPKPGDIQKATAVVLTCKCTTCNDGKLLTKGELERHKTEHEHTADCDIVGCKRRFCIERRTRANGVRCQDHLFGG</sequence>
<name>A0AB37WPC5_9PLEO</name>
<protein>
    <recommendedName>
        <fullName evidence="4">Clr5 domain-containing protein</fullName>
    </recommendedName>
</protein>
<dbReference type="InterPro" id="IPR002110">
    <property type="entry name" value="Ankyrin_rpt"/>
</dbReference>
<organism evidence="5 6">
    <name type="scientific">Alternaria tenuissima</name>
    <dbReference type="NCBI Taxonomy" id="119927"/>
    <lineage>
        <taxon>Eukaryota</taxon>
        <taxon>Fungi</taxon>
        <taxon>Dikarya</taxon>
        <taxon>Ascomycota</taxon>
        <taxon>Pezizomycotina</taxon>
        <taxon>Dothideomycetes</taxon>
        <taxon>Pleosporomycetidae</taxon>
        <taxon>Pleosporales</taxon>
        <taxon>Pleosporineae</taxon>
        <taxon>Pleosporaceae</taxon>
        <taxon>Alternaria</taxon>
        <taxon>Alternaria sect. Alternaria</taxon>
        <taxon>Alternaria alternata complex</taxon>
    </lineage>
</organism>
<reference evidence="5" key="1">
    <citation type="submission" date="2017-10" db="EMBL/GenBank/DDBJ databases">
        <authorList>
            <person name="Armitage A.D."/>
            <person name="Barbara D.J."/>
            <person name="Woodhall J.W."/>
            <person name="Sreenivasaprasad S."/>
            <person name="Lane C.R."/>
            <person name="Clarkson J.P."/>
            <person name="Harrison R.J."/>
        </authorList>
    </citation>
    <scope>NUCLEOTIDE SEQUENCE</scope>
    <source>
        <strain evidence="5">FERA 1164</strain>
    </source>
</reference>
<evidence type="ECO:0000256" key="1">
    <source>
        <dbReference type="ARBA" id="ARBA00022737"/>
    </source>
</evidence>
<feature type="compositionally biased region" description="Low complexity" evidence="3">
    <location>
        <begin position="697"/>
        <end position="724"/>
    </location>
</feature>
<evidence type="ECO:0000256" key="3">
    <source>
        <dbReference type="SAM" id="MobiDB-lite"/>
    </source>
</evidence>
<dbReference type="SUPFAM" id="SSF48403">
    <property type="entry name" value="Ankyrin repeat"/>
    <property type="match status" value="1"/>
</dbReference>